<evidence type="ECO:0000256" key="1">
    <source>
        <dbReference type="SAM" id="MobiDB-lite"/>
    </source>
</evidence>
<dbReference type="EMBL" id="MNCJ02000330">
    <property type="protein sequence ID" value="KAF5766360.1"/>
    <property type="molecule type" value="Genomic_DNA"/>
</dbReference>
<accession>A0A9K3H3Y1</accession>
<reference evidence="2" key="2">
    <citation type="submission" date="2020-06" db="EMBL/GenBank/DDBJ databases">
        <title>Helianthus annuus Genome sequencing and assembly Release 2.</title>
        <authorList>
            <person name="Gouzy J."/>
            <person name="Langlade N."/>
            <person name="Munos S."/>
        </authorList>
    </citation>
    <scope>NUCLEOTIDE SEQUENCE</scope>
    <source>
        <tissue evidence="2">Leaves</tissue>
    </source>
</reference>
<feature type="region of interest" description="Disordered" evidence="1">
    <location>
        <begin position="1"/>
        <end position="83"/>
    </location>
</feature>
<dbReference type="AlphaFoldDB" id="A0A9K3H3Y1"/>
<gene>
    <name evidence="2" type="ORF">HanXRQr2_Chr15g0714461</name>
</gene>
<proteinExistence type="predicted"/>
<sequence>MNPEYPLSSNHEITGEHTELVTTEHDEPVTSETTTEYTEHVEPVAVETIRRYALPPRANRGVPPKRYSPEKEARSSKYPMENC</sequence>
<comment type="caution">
    <text evidence="2">The sequence shown here is derived from an EMBL/GenBank/DDBJ whole genome shotgun (WGS) entry which is preliminary data.</text>
</comment>
<name>A0A9K3H3Y1_HELAN</name>
<feature type="compositionally biased region" description="Basic and acidic residues" evidence="1">
    <location>
        <begin position="13"/>
        <end position="28"/>
    </location>
</feature>
<evidence type="ECO:0000313" key="2">
    <source>
        <dbReference type="EMBL" id="KAF5766360.1"/>
    </source>
</evidence>
<keyword evidence="3" id="KW-1185">Reference proteome</keyword>
<dbReference type="Gramene" id="mRNA:HanXRQr2_Chr15g0714461">
    <property type="protein sequence ID" value="CDS:HanXRQr2_Chr15g0714461.1"/>
    <property type="gene ID" value="HanXRQr2_Chr15g0714461"/>
</dbReference>
<dbReference type="Proteomes" id="UP000215914">
    <property type="component" value="Unassembled WGS sequence"/>
</dbReference>
<reference evidence="2" key="1">
    <citation type="journal article" date="2017" name="Nature">
        <title>The sunflower genome provides insights into oil metabolism, flowering and Asterid evolution.</title>
        <authorList>
            <person name="Badouin H."/>
            <person name="Gouzy J."/>
            <person name="Grassa C.J."/>
            <person name="Murat F."/>
            <person name="Staton S.E."/>
            <person name="Cottret L."/>
            <person name="Lelandais-Briere C."/>
            <person name="Owens G.L."/>
            <person name="Carrere S."/>
            <person name="Mayjonade B."/>
            <person name="Legrand L."/>
            <person name="Gill N."/>
            <person name="Kane N.C."/>
            <person name="Bowers J.E."/>
            <person name="Hubner S."/>
            <person name="Bellec A."/>
            <person name="Berard A."/>
            <person name="Berges H."/>
            <person name="Blanchet N."/>
            <person name="Boniface M.C."/>
            <person name="Brunel D."/>
            <person name="Catrice O."/>
            <person name="Chaidir N."/>
            <person name="Claudel C."/>
            <person name="Donnadieu C."/>
            <person name="Faraut T."/>
            <person name="Fievet G."/>
            <person name="Helmstetter N."/>
            <person name="King M."/>
            <person name="Knapp S.J."/>
            <person name="Lai Z."/>
            <person name="Le Paslier M.C."/>
            <person name="Lippi Y."/>
            <person name="Lorenzon L."/>
            <person name="Mandel J.R."/>
            <person name="Marage G."/>
            <person name="Marchand G."/>
            <person name="Marquand E."/>
            <person name="Bret-Mestries E."/>
            <person name="Morien E."/>
            <person name="Nambeesan S."/>
            <person name="Nguyen T."/>
            <person name="Pegot-Espagnet P."/>
            <person name="Pouilly N."/>
            <person name="Raftis F."/>
            <person name="Sallet E."/>
            <person name="Schiex T."/>
            <person name="Thomas J."/>
            <person name="Vandecasteele C."/>
            <person name="Vares D."/>
            <person name="Vear F."/>
            <person name="Vautrin S."/>
            <person name="Crespi M."/>
            <person name="Mangin B."/>
            <person name="Burke J.M."/>
            <person name="Salse J."/>
            <person name="Munos S."/>
            <person name="Vincourt P."/>
            <person name="Rieseberg L.H."/>
            <person name="Langlade N.B."/>
        </authorList>
    </citation>
    <scope>NUCLEOTIDE SEQUENCE</scope>
    <source>
        <tissue evidence="2">Leaves</tissue>
    </source>
</reference>
<protein>
    <submittedName>
        <fullName evidence="2">Uncharacterized protein</fullName>
    </submittedName>
</protein>
<evidence type="ECO:0000313" key="3">
    <source>
        <dbReference type="Proteomes" id="UP000215914"/>
    </source>
</evidence>
<organism evidence="2 3">
    <name type="scientific">Helianthus annuus</name>
    <name type="common">Common sunflower</name>
    <dbReference type="NCBI Taxonomy" id="4232"/>
    <lineage>
        <taxon>Eukaryota</taxon>
        <taxon>Viridiplantae</taxon>
        <taxon>Streptophyta</taxon>
        <taxon>Embryophyta</taxon>
        <taxon>Tracheophyta</taxon>
        <taxon>Spermatophyta</taxon>
        <taxon>Magnoliopsida</taxon>
        <taxon>eudicotyledons</taxon>
        <taxon>Gunneridae</taxon>
        <taxon>Pentapetalae</taxon>
        <taxon>asterids</taxon>
        <taxon>campanulids</taxon>
        <taxon>Asterales</taxon>
        <taxon>Asteraceae</taxon>
        <taxon>Asteroideae</taxon>
        <taxon>Heliantheae alliance</taxon>
        <taxon>Heliantheae</taxon>
        <taxon>Helianthus</taxon>
    </lineage>
</organism>